<keyword evidence="3" id="KW-0690">Ribosome biogenesis</keyword>
<dbReference type="GO" id="GO:0000470">
    <property type="term" value="P:maturation of LSU-rRNA"/>
    <property type="evidence" value="ECO:0007669"/>
    <property type="project" value="TreeGrafter"/>
</dbReference>
<keyword evidence="6 10" id="KW-0949">S-adenosyl-L-methionine</keyword>
<dbReference type="CDD" id="cd02440">
    <property type="entry name" value="AdoMet_MTases"/>
    <property type="match status" value="1"/>
</dbReference>
<feature type="compositionally biased region" description="Basic and acidic residues" evidence="11">
    <location>
        <begin position="179"/>
        <end position="199"/>
    </location>
</feature>
<feature type="compositionally biased region" description="Low complexity" evidence="11">
    <location>
        <begin position="583"/>
        <end position="604"/>
    </location>
</feature>
<comment type="subcellular location">
    <subcellularLocation>
        <location evidence="1">Nucleus</location>
        <location evidence="1">Nucleolus</location>
    </subcellularLocation>
</comment>
<proteinExistence type="inferred from homology"/>
<dbReference type="PANTHER" id="PTHR22807:SF30">
    <property type="entry name" value="28S RRNA (CYTOSINE(4447)-C(5))-METHYLTRANSFERASE-RELATED"/>
    <property type="match status" value="1"/>
</dbReference>
<feature type="region of interest" description="Disordered" evidence="11">
    <location>
        <begin position="652"/>
        <end position="727"/>
    </location>
</feature>
<dbReference type="InterPro" id="IPR001678">
    <property type="entry name" value="MeTrfase_RsmB-F_NOP2_dom"/>
</dbReference>
<dbReference type="InterPro" id="IPR011023">
    <property type="entry name" value="Nop2p"/>
</dbReference>
<evidence type="ECO:0000256" key="2">
    <source>
        <dbReference type="ARBA" id="ARBA00007494"/>
    </source>
</evidence>
<evidence type="ECO:0000256" key="7">
    <source>
        <dbReference type="ARBA" id="ARBA00022884"/>
    </source>
</evidence>
<evidence type="ECO:0000256" key="4">
    <source>
        <dbReference type="ARBA" id="ARBA00022603"/>
    </source>
</evidence>
<evidence type="ECO:0000313" key="14">
    <source>
        <dbReference type="Proteomes" id="UP000018001"/>
    </source>
</evidence>
<evidence type="ECO:0000313" key="13">
    <source>
        <dbReference type="EMBL" id="GAD99921.1"/>
    </source>
</evidence>
<dbReference type="GO" id="GO:0070475">
    <property type="term" value="P:rRNA base methylation"/>
    <property type="evidence" value="ECO:0007669"/>
    <property type="project" value="TreeGrafter"/>
</dbReference>
<dbReference type="InterPro" id="IPR018314">
    <property type="entry name" value="RsmB/NOL1/NOP2-like_CS"/>
</dbReference>
<organism evidence="13 14">
    <name type="scientific">Byssochlamys spectabilis (strain No. 5 / NBRC 109023)</name>
    <name type="common">Paecilomyces variotii</name>
    <dbReference type="NCBI Taxonomy" id="1356009"/>
    <lineage>
        <taxon>Eukaryota</taxon>
        <taxon>Fungi</taxon>
        <taxon>Dikarya</taxon>
        <taxon>Ascomycota</taxon>
        <taxon>Pezizomycotina</taxon>
        <taxon>Eurotiomycetes</taxon>
        <taxon>Eurotiomycetidae</taxon>
        <taxon>Eurotiales</taxon>
        <taxon>Thermoascaceae</taxon>
        <taxon>Paecilomyces</taxon>
    </lineage>
</organism>
<dbReference type="InterPro" id="IPR007219">
    <property type="entry name" value="XnlR_reg_dom"/>
</dbReference>
<feature type="compositionally biased region" description="Low complexity" evidence="11">
    <location>
        <begin position="81"/>
        <end position="93"/>
    </location>
</feature>
<evidence type="ECO:0000256" key="6">
    <source>
        <dbReference type="ARBA" id="ARBA00022691"/>
    </source>
</evidence>
<dbReference type="OrthoDB" id="427002at2759"/>
<evidence type="ECO:0000256" key="1">
    <source>
        <dbReference type="ARBA" id="ARBA00004604"/>
    </source>
</evidence>
<sequence>MGVGRRMKKQGPPAPLDESKITILKKRKASEVESKPASDKKRRTAKADNETQKSKIKPKAKQNANGKANNGAVKPERTAQQKKNPPKKAAQFFESDDELSSDHDADDLLGDEFEADEFDDLNEVSDGSMGSPNEGSGSDSDSVFDSEEEEDHPREALFSEDEDVSDAEEQLTAANIEGLSRKLDMQRQAEEEEAQRDLQESAMQTNIAGDRPDVFGEEGQRPGLAPDLQFLRTRITETIRILGDLATLGQPGKSRVDYVNLLISDICTYYGYTPFLAEKLFSLFTPMEAFAFFEANETPRPVVLRTNTLRTNRRSLAQALINRGVVLEPVGKWSKVGLQVFESAVPLGATPEYLAGHYILQAASSFLPVMALAPQPHERVLDMAAAPGGKSTYISALMRNTGCVIANDASKVRAKGLIGNIHRLGCKNTIVTNLDARTAFPKALGGFDRVLLDAPCTGTGVISKDPSVKTSKTERDFLAIPHMQRQLLLAAIDSTDHSSKTGGYVVYSTCSVTVEENEAVVQYVLRKRPNVKIVDTGLGNFGSEGMKSYMGKQFDPKMSLTRRYFPHRENVDGFFVCKLKKTGPSPASKAGASASDSAAPKADSLTGANGDEVIDKTPITNEDGTSIETPGDAFGPFEDDQDAEIIARAERNRLRRKGINPKAVLNKPQANGSAAEKKNGGETNDGTDKASASQSGKNKTKNKSSDRQQKDSNKSSGAKSKKSKQVPRIDVSELLERVQFLERLLRENNIPFPPATAFHSRPGQQDLTTDRLVSSSVSSPAVLSRSALTSPATSSAEQLEESGDRERALIQGIDRGNKNASGLDTEIELLSKRTGSLQFTEDGQLKFFGATSNVHFLRTATPFHPDIHRWPDTDNTPETWLQRAGVGGTVPREVEDHLIKLYFTWENPYSNVIHQDAFLDARKQALSGFPVKNTVIASYYSELLVNAMCSWGAIFTDRKFPELPERLHDFFVARARALLERDIDDPTIATAQALAVMSGSEASRSRDSRGWLYDGMASRLAVHLGLHLDVEPYVLSGEMTRQEANVRSTAFWGSFVIDLAWSYYLGRRVMPVAHVNRIPARTPSQDRNGPPHYWENYTGDSADVGTTVRRYASPLASMWEYQLKLCNIMERLQNTFYDKKTGSISQLRMHTTAVTWALDKWMEELPPELMIDIENECAVYLPHILLLHAQYHEAMIFANHPFITLPGVGQSPDSRRKYVDAAQAITRIIGVYKRLWSLRRINIQGIHHMFTAAMVHLYLSCTSESSEVHARAVSDLQTCCDALQEASKSHELAAWQLRSLDRVCQVWYDWLEKDAQDTEKQTGHATNTFHTSPEGPERWAAIELVIQKALGNRDFSPVGEDKMPWMDTWMQMQAISGVDPFSMGCA</sequence>
<dbReference type="Proteomes" id="UP000018001">
    <property type="component" value="Unassembled WGS sequence"/>
</dbReference>
<evidence type="ECO:0000259" key="12">
    <source>
        <dbReference type="PROSITE" id="PS51686"/>
    </source>
</evidence>
<dbReference type="PANTHER" id="PTHR22807">
    <property type="entry name" value="NOP2 YEAST -RELATED NOL1/NOP2/FMU SUN DOMAIN-CONTAINING"/>
    <property type="match status" value="1"/>
</dbReference>
<dbReference type="PROSITE" id="PS51686">
    <property type="entry name" value="SAM_MT_RSMB_NOP"/>
    <property type="match status" value="1"/>
</dbReference>
<feature type="binding site" evidence="10">
    <location>
        <position position="435"/>
    </location>
    <ligand>
        <name>S-adenosyl-L-methionine</name>
        <dbReference type="ChEBI" id="CHEBI:59789"/>
    </ligand>
</feature>
<dbReference type="Gene3D" id="3.40.50.150">
    <property type="entry name" value="Vaccinia Virus protein VP39"/>
    <property type="match status" value="1"/>
</dbReference>
<evidence type="ECO:0000256" key="8">
    <source>
        <dbReference type="ARBA" id="ARBA00023242"/>
    </source>
</evidence>
<name>V5GD01_BYSSN</name>
<comment type="caution">
    <text evidence="13">The sequence shown here is derived from an EMBL/GenBank/DDBJ whole genome shotgun (WGS) entry which is preliminary data.</text>
</comment>
<dbReference type="GO" id="GO:0005730">
    <property type="term" value="C:nucleolus"/>
    <property type="evidence" value="ECO:0007669"/>
    <property type="project" value="UniProtKB-SubCell"/>
</dbReference>
<feature type="binding site" evidence="10">
    <location>
        <position position="453"/>
    </location>
    <ligand>
        <name>S-adenosyl-L-methionine</name>
        <dbReference type="ChEBI" id="CHEBI:59789"/>
    </ligand>
</feature>
<dbReference type="CDD" id="cd12148">
    <property type="entry name" value="fungal_TF_MHR"/>
    <property type="match status" value="1"/>
</dbReference>
<reference evidence="14" key="1">
    <citation type="journal article" date="2014" name="Genome Announc.">
        <title>Draft genome sequence of the formaldehyde-resistant fungus Byssochlamys spectabilis No. 5 (anamorph Paecilomyces variotii No. 5) (NBRC109023).</title>
        <authorList>
            <person name="Oka T."/>
            <person name="Ekino K."/>
            <person name="Fukuda K."/>
            <person name="Nomura Y."/>
        </authorList>
    </citation>
    <scope>NUCLEOTIDE SEQUENCE [LARGE SCALE GENOMIC DNA]</scope>
    <source>
        <strain evidence="14">No. 5 / NBRC 109023</strain>
    </source>
</reference>
<feature type="binding site" evidence="10">
    <location>
        <begin position="384"/>
        <end position="390"/>
    </location>
    <ligand>
        <name>S-adenosyl-L-methionine</name>
        <dbReference type="ChEBI" id="CHEBI:59789"/>
    </ligand>
</feature>
<keyword evidence="4 10" id="KW-0489">Methyltransferase</keyword>
<dbReference type="FunFam" id="3.40.50.150:FF:000495">
    <property type="entry name" value="Nucleolar RNA methyltransferase (Nop2), putative"/>
    <property type="match status" value="1"/>
</dbReference>
<evidence type="ECO:0000256" key="10">
    <source>
        <dbReference type="PROSITE-ProRule" id="PRU01023"/>
    </source>
</evidence>
<dbReference type="PRINTS" id="PR02012">
    <property type="entry name" value="RCMTNOP2"/>
</dbReference>
<feature type="region of interest" description="Disordered" evidence="11">
    <location>
        <begin position="1"/>
        <end position="202"/>
    </location>
</feature>
<evidence type="ECO:0000256" key="5">
    <source>
        <dbReference type="ARBA" id="ARBA00022679"/>
    </source>
</evidence>
<dbReference type="FunFam" id="3.30.70.1170:FF:000001">
    <property type="entry name" value="Ribosomal RNA methyltransferase Nop2"/>
    <property type="match status" value="1"/>
</dbReference>
<feature type="active site" description="Nucleophile" evidence="10">
    <location>
        <position position="510"/>
    </location>
</feature>
<dbReference type="NCBIfam" id="TIGR00446">
    <property type="entry name" value="nop2p"/>
    <property type="match status" value="1"/>
</dbReference>
<evidence type="ECO:0000256" key="11">
    <source>
        <dbReference type="SAM" id="MobiDB-lite"/>
    </source>
</evidence>
<keyword evidence="5 10" id="KW-0808">Transferase</keyword>
<dbReference type="eggNOG" id="KOG1122">
    <property type="taxonomic scope" value="Eukaryota"/>
</dbReference>
<feature type="compositionally biased region" description="Basic and acidic residues" evidence="11">
    <location>
        <begin position="29"/>
        <end position="53"/>
    </location>
</feature>
<feature type="compositionally biased region" description="Basic and acidic residues" evidence="11">
    <location>
        <begin position="703"/>
        <end position="713"/>
    </location>
</feature>
<dbReference type="InterPro" id="IPR023267">
    <property type="entry name" value="RCMT"/>
</dbReference>
<accession>V5GD01</accession>
<dbReference type="InterPro" id="IPR049560">
    <property type="entry name" value="MeTrfase_RsmB-F_NOP2_cat"/>
</dbReference>
<dbReference type="GO" id="GO:0006351">
    <property type="term" value="P:DNA-templated transcription"/>
    <property type="evidence" value="ECO:0007669"/>
    <property type="project" value="InterPro"/>
</dbReference>
<dbReference type="GO" id="GO:0003677">
    <property type="term" value="F:DNA binding"/>
    <property type="evidence" value="ECO:0007669"/>
    <property type="project" value="InterPro"/>
</dbReference>
<evidence type="ECO:0000256" key="3">
    <source>
        <dbReference type="ARBA" id="ARBA00022517"/>
    </source>
</evidence>
<feature type="compositionally biased region" description="Low complexity" evidence="11">
    <location>
        <begin position="61"/>
        <end position="72"/>
    </location>
</feature>
<keyword evidence="7 10" id="KW-0694">RNA-binding</keyword>
<feature type="compositionally biased region" description="Polar residues" evidence="11">
    <location>
        <begin position="618"/>
        <end position="628"/>
    </location>
</feature>
<dbReference type="SUPFAM" id="SSF53335">
    <property type="entry name" value="S-adenosyl-L-methionine-dependent methyltransferases"/>
    <property type="match status" value="1"/>
</dbReference>
<dbReference type="Gene3D" id="3.30.70.1170">
    <property type="entry name" value="Sun protein, domain 3"/>
    <property type="match status" value="1"/>
</dbReference>
<dbReference type="PRINTS" id="PR02008">
    <property type="entry name" value="RCMTFAMILY"/>
</dbReference>
<dbReference type="GO" id="GO:0008270">
    <property type="term" value="F:zinc ion binding"/>
    <property type="evidence" value="ECO:0007669"/>
    <property type="project" value="InterPro"/>
</dbReference>
<feature type="binding site" evidence="10">
    <location>
        <position position="408"/>
    </location>
    <ligand>
        <name>S-adenosyl-L-methionine</name>
        <dbReference type="ChEBI" id="CHEBI:59789"/>
    </ligand>
</feature>
<dbReference type="GO" id="GO:0009383">
    <property type="term" value="F:rRNA (cytosine-C5-)-methyltransferase activity"/>
    <property type="evidence" value="ECO:0007669"/>
    <property type="project" value="TreeGrafter"/>
</dbReference>
<keyword evidence="8" id="KW-0539">Nucleus</keyword>
<feature type="compositionally biased region" description="Acidic residues" evidence="11">
    <location>
        <begin position="94"/>
        <end position="123"/>
    </location>
</feature>
<dbReference type="InterPro" id="IPR029063">
    <property type="entry name" value="SAM-dependent_MTases_sf"/>
</dbReference>
<protein>
    <recommendedName>
        <fullName evidence="9">Nucleolar protein 2</fullName>
    </recommendedName>
</protein>
<gene>
    <name evidence="13" type="ORF">PVAR5_8652</name>
</gene>
<dbReference type="PROSITE" id="PS01153">
    <property type="entry name" value="NOL1_NOP2_SUN"/>
    <property type="match status" value="1"/>
</dbReference>
<dbReference type="Pfam" id="PF01189">
    <property type="entry name" value="Methyltr_RsmB-F"/>
    <property type="match status" value="1"/>
</dbReference>
<feature type="region of interest" description="Disordered" evidence="11">
    <location>
        <begin position="583"/>
        <end position="638"/>
    </location>
</feature>
<feature type="region of interest" description="Disordered" evidence="11">
    <location>
        <begin position="781"/>
        <end position="804"/>
    </location>
</feature>
<dbReference type="HOGENOM" id="CLU_255253_0_0_1"/>
<dbReference type="InterPro" id="IPR023273">
    <property type="entry name" value="RCMT_NOP2"/>
</dbReference>
<dbReference type="InParanoid" id="V5GD01"/>
<feature type="domain" description="SAM-dependent MTase RsmB/NOP-type" evidence="12">
    <location>
        <begin position="292"/>
        <end position="582"/>
    </location>
</feature>
<dbReference type="GO" id="GO:0003723">
    <property type="term" value="F:RNA binding"/>
    <property type="evidence" value="ECO:0007669"/>
    <property type="project" value="UniProtKB-UniRule"/>
</dbReference>
<evidence type="ECO:0000256" key="9">
    <source>
        <dbReference type="ARBA" id="ARBA00082314"/>
    </source>
</evidence>
<feature type="compositionally biased region" description="Acidic residues" evidence="11">
    <location>
        <begin position="158"/>
        <end position="169"/>
    </location>
</feature>
<comment type="similarity">
    <text evidence="2 10">Belongs to the class I-like SAM-binding methyltransferase superfamily. RsmB/NOP family.</text>
</comment>
<dbReference type="Pfam" id="PF04082">
    <property type="entry name" value="Fungal_trans"/>
    <property type="match status" value="1"/>
</dbReference>
<dbReference type="EMBL" id="BAUL01000337">
    <property type="protein sequence ID" value="GAD99921.1"/>
    <property type="molecule type" value="Genomic_DNA"/>
</dbReference>
<keyword evidence="14" id="KW-1185">Reference proteome</keyword>